<dbReference type="EMBL" id="AP027732">
    <property type="protein sequence ID" value="BDZ51884.1"/>
    <property type="molecule type" value="Genomic_DNA"/>
</dbReference>
<dbReference type="Gene3D" id="3.40.190.10">
    <property type="entry name" value="Periplasmic binding protein-like II"/>
    <property type="match status" value="1"/>
</dbReference>
<evidence type="ECO:0000313" key="1">
    <source>
        <dbReference type="EMBL" id="BDZ51884.1"/>
    </source>
</evidence>
<organism evidence="1 2">
    <name type="scientific">Frondihabitans sucicola</name>
    <dbReference type="NCBI Taxonomy" id="1268041"/>
    <lineage>
        <taxon>Bacteria</taxon>
        <taxon>Bacillati</taxon>
        <taxon>Actinomycetota</taxon>
        <taxon>Actinomycetes</taxon>
        <taxon>Micrococcales</taxon>
        <taxon>Microbacteriaceae</taxon>
        <taxon>Frondihabitans</taxon>
    </lineage>
</organism>
<sequence length="242" mass="25046">MTKSTGKPSVSIPTDSLSDWFSQAFVQGSGGTFVSKDGSAGFGSKTGVKALSIWQDLKKQNLEQGIGSLDAMASFEAGKTPFLVYTTSVIASIQKAVGSKFDWDAVDLPSLTGTARGALPAGGNGWIVLSQKSCAAAFSNALVADLLSPAGSAAASGTSYSYIPVDQTAGKQLLSSSSATKQLTYAWSYDKKLSPWGGFDGKDTSQVNDLIKTMAQKVQSGSDTAQTVKQTVTSIDAIVGKE</sequence>
<keyword evidence="2" id="KW-1185">Reference proteome</keyword>
<evidence type="ECO:0008006" key="3">
    <source>
        <dbReference type="Google" id="ProtNLM"/>
    </source>
</evidence>
<protein>
    <recommendedName>
        <fullName evidence="3">Extracellular solute-binding protein</fullName>
    </recommendedName>
</protein>
<evidence type="ECO:0000313" key="2">
    <source>
        <dbReference type="Proteomes" id="UP001321486"/>
    </source>
</evidence>
<dbReference type="Proteomes" id="UP001321486">
    <property type="component" value="Chromosome"/>
</dbReference>
<dbReference type="SUPFAM" id="SSF53850">
    <property type="entry name" value="Periplasmic binding protein-like II"/>
    <property type="match status" value="1"/>
</dbReference>
<name>A0ABM8GU71_9MICO</name>
<reference evidence="2" key="1">
    <citation type="journal article" date="2019" name="Int. J. Syst. Evol. Microbiol.">
        <title>The Global Catalogue of Microorganisms (GCM) 10K type strain sequencing project: providing services to taxonomists for standard genome sequencing and annotation.</title>
        <authorList>
            <consortium name="The Broad Institute Genomics Platform"/>
            <consortium name="The Broad Institute Genome Sequencing Center for Infectious Disease"/>
            <person name="Wu L."/>
            <person name="Ma J."/>
        </authorList>
    </citation>
    <scope>NUCLEOTIDE SEQUENCE [LARGE SCALE GENOMIC DNA]</scope>
    <source>
        <strain evidence="2">NBRC 108728</strain>
    </source>
</reference>
<accession>A0ABM8GU71</accession>
<proteinExistence type="predicted"/>
<gene>
    <name evidence="1" type="ORF">GCM10025867_41250</name>
</gene>
<dbReference type="RefSeq" id="WP_286344552.1">
    <property type="nucleotide sequence ID" value="NZ_AP027732.1"/>
</dbReference>